<name>A0A0F9L901_9ZZZZ</name>
<gene>
    <name evidence="1" type="ORF">LCGC14_1609550</name>
</gene>
<evidence type="ECO:0000313" key="1">
    <source>
        <dbReference type="EMBL" id="KKM23990.1"/>
    </source>
</evidence>
<sequence>MAKFTIFTRPRFCAKAHAMGSDKCNVSVGDLILYESPLVGGGTSTELARVLGLANHALPDGSDPGDDTLIVLQVDEFMSFAYERYVKLGEVTRVRAPSNSIFADWFLRGPV</sequence>
<organism evidence="1">
    <name type="scientific">marine sediment metagenome</name>
    <dbReference type="NCBI Taxonomy" id="412755"/>
    <lineage>
        <taxon>unclassified sequences</taxon>
        <taxon>metagenomes</taxon>
        <taxon>ecological metagenomes</taxon>
    </lineage>
</organism>
<accession>A0A0F9L901</accession>
<dbReference type="AlphaFoldDB" id="A0A0F9L901"/>
<feature type="non-terminal residue" evidence="1">
    <location>
        <position position="111"/>
    </location>
</feature>
<proteinExistence type="predicted"/>
<protein>
    <submittedName>
        <fullName evidence="1">Uncharacterized protein</fullName>
    </submittedName>
</protein>
<reference evidence="1" key="1">
    <citation type="journal article" date="2015" name="Nature">
        <title>Complex archaea that bridge the gap between prokaryotes and eukaryotes.</title>
        <authorList>
            <person name="Spang A."/>
            <person name="Saw J.H."/>
            <person name="Jorgensen S.L."/>
            <person name="Zaremba-Niedzwiedzka K."/>
            <person name="Martijn J."/>
            <person name="Lind A.E."/>
            <person name="van Eijk R."/>
            <person name="Schleper C."/>
            <person name="Guy L."/>
            <person name="Ettema T.J."/>
        </authorList>
    </citation>
    <scope>NUCLEOTIDE SEQUENCE</scope>
</reference>
<dbReference type="EMBL" id="LAZR01013014">
    <property type="protein sequence ID" value="KKM23990.1"/>
    <property type="molecule type" value="Genomic_DNA"/>
</dbReference>
<comment type="caution">
    <text evidence="1">The sequence shown here is derived from an EMBL/GenBank/DDBJ whole genome shotgun (WGS) entry which is preliminary data.</text>
</comment>